<reference evidence="1 2" key="1">
    <citation type="submission" date="2019-07" db="EMBL/GenBank/DDBJ databases">
        <title>Genome assembly of Bacillus simplex strain GGC-P6A.</title>
        <authorList>
            <person name="Jennings M.E."/>
            <person name="Barton H.A."/>
        </authorList>
    </citation>
    <scope>NUCLEOTIDE SEQUENCE [LARGE SCALE GENOMIC DNA]</scope>
    <source>
        <strain evidence="1 2">GGC-P6A</strain>
    </source>
</reference>
<organism evidence="1 2">
    <name type="scientific">Peribacillus simplex</name>
    <dbReference type="NCBI Taxonomy" id="1478"/>
    <lineage>
        <taxon>Bacteria</taxon>
        <taxon>Bacillati</taxon>
        <taxon>Bacillota</taxon>
        <taxon>Bacilli</taxon>
        <taxon>Bacillales</taxon>
        <taxon>Bacillaceae</taxon>
        <taxon>Peribacillus</taxon>
    </lineage>
</organism>
<dbReference type="Proteomes" id="UP000317770">
    <property type="component" value="Unassembled WGS sequence"/>
</dbReference>
<dbReference type="RefSeq" id="WP_144477988.1">
    <property type="nucleotide sequence ID" value="NZ_VNKI01000003.1"/>
</dbReference>
<name>A0A8B5Y0G3_9BACI</name>
<evidence type="ECO:0000313" key="2">
    <source>
        <dbReference type="Proteomes" id="UP000317770"/>
    </source>
</evidence>
<dbReference type="AlphaFoldDB" id="A0A8B5Y0G3"/>
<proteinExistence type="predicted"/>
<dbReference type="EMBL" id="VNKI01000003">
    <property type="protein sequence ID" value="TVX81716.1"/>
    <property type="molecule type" value="Genomic_DNA"/>
</dbReference>
<evidence type="ECO:0000313" key="1">
    <source>
        <dbReference type="EMBL" id="TVX81716.1"/>
    </source>
</evidence>
<protein>
    <submittedName>
        <fullName evidence="1">Uncharacterized protein</fullName>
    </submittedName>
</protein>
<accession>A0A8B5Y0G3</accession>
<sequence>MSRFSPFKNGIPISVTEAMIERIVKMKSDGHDIKVEITPKHIVLSGTMEVKKMMFKKNVAFRITLKPVHVENRTISFELVEMEPIDRNFINQRIFNRPPFFEFENRTIKMNVNAWNIVRIIPVGTIKSYELVEGALKMKLSL</sequence>
<comment type="caution">
    <text evidence="1">The sequence shown here is derived from an EMBL/GenBank/DDBJ whole genome shotgun (WGS) entry which is preliminary data.</text>
</comment>
<gene>
    <name evidence="1" type="ORF">FQP34_07165</name>
</gene>